<reference evidence="2" key="1">
    <citation type="submission" date="2003-03" db="EMBL/GenBank/DDBJ databases">
        <title>The complete genome sequence of Neisseria gonorrhoeae.</title>
        <authorList>
            <person name="Lewis L.A."/>
            <person name="Gillaspy A.F."/>
            <person name="McLaughlin R.E."/>
            <person name="Gipson M."/>
            <person name="Ducey T.F."/>
            <person name="Ownbey T."/>
            <person name="Hartman K."/>
            <person name="Nydick C."/>
            <person name="Carson M.B."/>
            <person name="Vaughn J."/>
            <person name="Thomson C."/>
            <person name="Song L."/>
            <person name="Lin S."/>
            <person name="Yuan X."/>
            <person name="Najar F."/>
            <person name="Zhan M."/>
            <person name="Ren Q."/>
            <person name="Zhu H."/>
            <person name="Qi S."/>
            <person name="Kenton S.M."/>
            <person name="Lai H."/>
            <person name="White J.D."/>
            <person name="Clifton S."/>
            <person name="Roe B.A."/>
            <person name="Dyer D.W."/>
        </authorList>
    </citation>
    <scope>NUCLEOTIDE SEQUENCE [LARGE SCALE GENOMIC DNA]</scope>
    <source>
        <strain evidence="2">ATCC 700825 / FA 1090</strain>
    </source>
</reference>
<evidence type="ECO:0000313" key="2">
    <source>
        <dbReference type="Proteomes" id="UP000000535"/>
    </source>
</evidence>
<dbReference type="STRING" id="242231.NGO_05505"/>
<keyword evidence="2" id="KW-1185">Reference proteome</keyword>
<dbReference type="AlphaFoldDB" id="A0A0H4J5L1"/>
<accession>A0A0H4J5L1</accession>
<dbReference type="KEGG" id="ngo:NGO_05505"/>
<evidence type="ECO:0000313" key="1">
    <source>
        <dbReference type="EMBL" id="AKO63682.1"/>
    </source>
</evidence>
<organism evidence="1 2">
    <name type="scientific">Neisseria gonorrhoeae (strain ATCC 700825 / FA 1090)</name>
    <dbReference type="NCBI Taxonomy" id="242231"/>
    <lineage>
        <taxon>Bacteria</taxon>
        <taxon>Pseudomonadati</taxon>
        <taxon>Pseudomonadota</taxon>
        <taxon>Betaproteobacteria</taxon>
        <taxon>Neisseriales</taxon>
        <taxon>Neisseriaceae</taxon>
        <taxon>Neisseria</taxon>
    </lineage>
</organism>
<sequence>MPSEGFRRHRRPISADYPSIAFFSLNSTSPFPKIFPHPFQNTLS</sequence>
<dbReference type="EMBL" id="AE004969">
    <property type="protein sequence ID" value="AKO63682.1"/>
    <property type="molecule type" value="Genomic_DNA"/>
</dbReference>
<proteinExistence type="predicted"/>
<gene>
    <name evidence="1" type="ORF">NGO_05505</name>
</gene>
<name>A0A0H4J5L1_NEIG1</name>
<protein>
    <submittedName>
        <fullName evidence="1">Uncharacterized protein</fullName>
    </submittedName>
</protein>
<dbReference type="Proteomes" id="UP000000535">
    <property type="component" value="Chromosome"/>
</dbReference>